<dbReference type="Proteomes" id="UP000587002">
    <property type="component" value="Unassembled WGS sequence"/>
</dbReference>
<organism evidence="2 3">
    <name type="scientific">Saccharopolyspora hordei</name>
    <dbReference type="NCBI Taxonomy" id="1838"/>
    <lineage>
        <taxon>Bacteria</taxon>
        <taxon>Bacillati</taxon>
        <taxon>Actinomycetota</taxon>
        <taxon>Actinomycetes</taxon>
        <taxon>Pseudonocardiales</taxon>
        <taxon>Pseudonocardiaceae</taxon>
        <taxon>Saccharopolyspora</taxon>
    </lineage>
</organism>
<feature type="domain" description="DUF397" evidence="1">
    <location>
        <begin position="8"/>
        <end position="59"/>
    </location>
</feature>
<evidence type="ECO:0000313" key="3">
    <source>
        <dbReference type="Proteomes" id="UP000587002"/>
    </source>
</evidence>
<gene>
    <name evidence="2" type="ORF">HNR68_000231</name>
</gene>
<dbReference type="EMBL" id="JACCFJ010000001">
    <property type="protein sequence ID" value="NYI81601.1"/>
    <property type="molecule type" value="Genomic_DNA"/>
</dbReference>
<reference evidence="2 3" key="1">
    <citation type="submission" date="2020-07" db="EMBL/GenBank/DDBJ databases">
        <title>Sequencing the genomes of 1000 actinobacteria strains.</title>
        <authorList>
            <person name="Klenk H.-P."/>
        </authorList>
    </citation>
    <scope>NUCLEOTIDE SEQUENCE [LARGE SCALE GENOMIC DNA]</scope>
    <source>
        <strain evidence="2 3">DSM 44065</strain>
    </source>
</reference>
<keyword evidence="3" id="KW-1185">Reference proteome</keyword>
<dbReference type="Pfam" id="PF04149">
    <property type="entry name" value="DUF397"/>
    <property type="match status" value="1"/>
</dbReference>
<dbReference type="InterPro" id="IPR007278">
    <property type="entry name" value="DUF397"/>
</dbReference>
<protein>
    <recommendedName>
        <fullName evidence="1">DUF397 domain-containing protein</fullName>
    </recommendedName>
</protein>
<proteinExistence type="predicted"/>
<accession>A0A853ANN9</accession>
<evidence type="ECO:0000313" key="2">
    <source>
        <dbReference type="EMBL" id="NYI81601.1"/>
    </source>
</evidence>
<sequence length="65" mass="7090">MKNDDVSRWRTSSYTTATQTCVEVGALADGAAVRDSKDRAAGYFVADQAQWSAFIAAIKAGRFER</sequence>
<dbReference type="AlphaFoldDB" id="A0A853ANN9"/>
<evidence type="ECO:0000259" key="1">
    <source>
        <dbReference type="Pfam" id="PF04149"/>
    </source>
</evidence>
<comment type="caution">
    <text evidence="2">The sequence shown here is derived from an EMBL/GenBank/DDBJ whole genome shotgun (WGS) entry which is preliminary data.</text>
</comment>
<name>A0A853ANN9_9PSEU</name>